<evidence type="ECO:0000259" key="1">
    <source>
        <dbReference type="SMART" id="SM01172"/>
    </source>
</evidence>
<reference evidence="2 3" key="1">
    <citation type="journal article" date="2023" name="Plants (Basel)">
        <title>Bridging the Gap: Combining Genomics and Transcriptomics Approaches to Understand Stylosanthes scabra, an Orphan Legume from the Brazilian Caatinga.</title>
        <authorList>
            <person name="Ferreira-Neto J.R.C."/>
            <person name="da Silva M.D."/>
            <person name="Binneck E."/>
            <person name="de Melo N.F."/>
            <person name="da Silva R.H."/>
            <person name="de Melo A.L.T.M."/>
            <person name="Pandolfi V."/>
            <person name="Bustamante F.O."/>
            <person name="Brasileiro-Vidal A.C."/>
            <person name="Benko-Iseppon A.M."/>
        </authorList>
    </citation>
    <scope>NUCLEOTIDE SEQUENCE [LARGE SCALE GENOMIC DNA]</scope>
    <source>
        <tissue evidence="2">Leaves</tissue>
    </source>
</reference>
<name>A0ABU6XFN5_9FABA</name>
<dbReference type="InterPro" id="IPR029055">
    <property type="entry name" value="Ntn_hydrolases_N"/>
</dbReference>
<accession>A0ABU6XFN5</accession>
<gene>
    <name evidence="2" type="ORF">PIB30_040994</name>
</gene>
<dbReference type="Proteomes" id="UP001341840">
    <property type="component" value="Unassembled WGS sequence"/>
</dbReference>
<proteinExistence type="predicted"/>
<dbReference type="Pfam" id="PF12481">
    <property type="entry name" value="DUF3700"/>
    <property type="match status" value="1"/>
</dbReference>
<dbReference type="PANTHER" id="PTHR45952:SF6">
    <property type="entry name" value="STEM-SPECIFIC PROTEIN TSJT1-LIKE"/>
    <property type="match status" value="1"/>
</dbReference>
<dbReference type="EMBL" id="JASCZI010211673">
    <property type="protein sequence ID" value="MED6195748.1"/>
    <property type="molecule type" value="Genomic_DNA"/>
</dbReference>
<dbReference type="PANTHER" id="PTHR45952">
    <property type="entry name" value="ALUMINUM INDUCED PROTEIN WITH YGL AND LRDR MOTIFS"/>
    <property type="match status" value="1"/>
</dbReference>
<dbReference type="Gene3D" id="3.60.20.10">
    <property type="entry name" value="Glutamine Phosphoribosylpyrophosphate, subunit 1, domain 1"/>
    <property type="match status" value="1"/>
</dbReference>
<sequence>MLAIFKSSLVDPPEELISPASMDSTTNSMLPDEILHRFMSCDPSNTFSMNFGNDALLAYSPSNKPSSIHHGMFCGWDNIYCAFMGGLNNLSQLIKQYRLSKGSNDAMLTIEAYRTLRDRGPYPADQVVKELDGSFAFVIYDEKNRTVFVASDSNGHVGLFWGIAADGSVVISDSKGIIKASCAKSFAPFPSGCMLHSGHGLMSYEYPNRKLKAMPRVDSEGIMCGATFLVDSQSRNSIMPRVGSEANFALRGPEA</sequence>
<dbReference type="SUPFAM" id="SSF56235">
    <property type="entry name" value="N-terminal nucleophile aminohydrolases (Ntn hydrolases)"/>
    <property type="match status" value="1"/>
</dbReference>
<comment type="caution">
    <text evidence="2">The sequence shown here is derived from an EMBL/GenBank/DDBJ whole genome shotgun (WGS) entry which is preliminary data.</text>
</comment>
<feature type="domain" description="DUF3700" evidence="1">
    <location>
        <begin position="2"/>
        <end position="230"/>
    </location>
</feature>
<organism evidence="2 3">
    <name type="scientific">Stylosanthes scabra</name>
    <dbReference type="NCBI Taxonomy" id="79078"/>
    <lineage>
        <taxon>Eukaryota</taxon>
        <taxon>Viridiplantae</taxon>
        <taxon>Streptophyta</taxon>
        <taxon>Embryophyta</taxon>
        <taxon>Tracheophyta</taxon>
        <taxon>Spermatophyta</taxon>
        <taxon>Magnoliopsida</taxon>
        <taxon>eudicotyledons</taxon>
        <taxon>Gunneridae</taxon>
        <taxon>Pentapetalae</taxon>
        <taxon>rosids</taxon>
        <taxon>fabids</taxon>
        <taxon>Fabales</taxon>
        <taxon>Fabaceae</taxon>
        <taxon>Papilionoideae</taxon>
        <taxon>50 kb inversion clade</taxon>
        <taxon>dalbergioids sensu lato</taxon>
        <taxon>Dalbergieae</taxon>
        <taxon>Pterocarpus clade</taxon>
        <taxon>Stylosanthes</taxon>
    </lineage>
</organism>
<protein>
    <recommendedName>
        <fullName evidence="1">DUF3700 domain-containing protein</fullName>
    </recommendedName>
</protein>
<evidence type="ECO:0000313" key="3">
    <source>
        <dbReference type="Proteomes" id="UP001341840"/>
    </source>
</evidence>
<dbReference type="SMART" id="SM01172">
    <property type="entry name" value="DUF3700"/>
    <property type="match status" value="1"/>
</dbReference>
<dbReference type="InterPro" id="IPR044828">
    <property type="entry name" value="TSJT1-like"/>
</dbReference>
<evidence type="ECO:0000313" key="2">
    <source>
        <dbReference type="EMBL" id="MED6195748.1"/>
    </source>
</evidence>
<keyword evidence="3" id="KW-1185">Reference proteome</keyword>
<dbReference type="InterPro" id="IPR024286">
    <property type="entry name" value="DUF3700"/>
</dbReference>